<dbReference type="InterPro" id="IPR036188">
    <property type="entry name" value="FAD/NAD-bd_sf"/>
</dbReference>
<keyword evidence="7" id="KW-1185">Reference proteome</keyword>
<dbReference type="GO" id="GO:0004497">
    <property type="term" value="F:monooxygenase activity"/>
    <property type="evidence" value="ECO:0007669"/>
    <property type="project" value="UniProtKB-KW"/>
</dbReference>
<feature type="domain" description="FAD-binding" evidence="5">
    <location>
        <begin position="293"/>
        <end position="364"/>
    </location>
</feature>
<dbReference type="KEGG" id="nwl:NWFMUON74_49170"/>
<dbReference type="AlphaFoldDB" id="A0A7G1KPB9"/>
<evidence type="ECO:0000256" key="3">
    <source>
        <dbReference type="ARBA" id="ARBA00023002"/>
    </source>
</evidence>
<reference evidence="6 7" key="1">
    <citation type="submission" date="2020-08" db="EMBL/GenBank/DDBJ databases">
        <title>Genome Sequencing of Nocardia wallacei strain FMUON74 and assembly.</title>
        <authorList>
            <person name="Toyokawa M."/>
            <person name="Uesaka K."/>
        </authorList>
    </citation>
    <scope>NUCLEOTIDE SEQUENCE [LARGE SCALE GENOMIC DNA]</scope>
    <source>
        <strain evidence="6 7">FMUON74</strain>
    </source>
</reference>
<keyword evidence="1" id="KW-0285">Flavoprotein</keyword>
<dbReference type="PRINTS" id="PR00420">
    <property type="entry name" value="RNGMNOXGNASE"/>
</dbReference>
<evidence type="ECO:0000256" key="4">
    <source>
        <dbReference type="ARBA" id="ARBA00023033"/>
    </source>
</evidence>
<sequence length="393" mass="42429">MPDVPRILIAGAGVGGLALAQALRQGGLAVAVHEQDPTPQTRNQGYRLHIDADGNAALRACLPPQTFDLVRRTSGRNDDVLGMYTHRLEQVMVQHFPGLTDDEITNVDRNVFRRGLLTDLDVRFGHTLTGYEITESGRVRAHFADGTADEGDLLVGADGVGSAVRRQLLPHATVRDLGIRCVYGRMVLTPETEALYPAAIRRGFNWVSDDTGFGAGFAPVRYRSHVDGAPDYTMVTLLARPERFGVPDAELFTLPPEKLWQLTLTATAGWHPELREIFAHAEPGTFFTIALRAGQRVPAWPSGPVTLLGDAIHTMPPTGGVGANTALRDAATLAGELLAAARGEQSPTEAVAAYETVMLPRGFDTIDASLRMADQLFGAQPESDRPKTAITRS</sequence>
<name>A0A7G1KPB9_9NOCA</name>
<dbReference type="InterPro" id="IPR002938">
    <property type="entry name" value="FAD-bd"/>
</dbReference>
<dbReference type="Proteomes" id="UP000516173">
    <property type="component" value="Chromosome"/>
</dbReference>
<dbReference type="Pfam" id="PF01494">
    <property type="entry name" value="FAD_binding_3"/>
    <property type="match status" value="1"/>
</dbReference>
<keyword evidence="2" id="KW-0274">FAD</keyword>
<proteinExistence type="predicted"/>
<dbReference type="EMBL" id="AP023396">
    <property type="protein sequence ID" value="BCK57145.1"/>
    <property type="molecule type" value="Genomic_DNA"/>
</dbReference>
<evidence type="ECO:0000313" key="7">
    <source>
        <dbReference type="Proteomes" id="UP000516173"/>
    </source>
</evidence>
<accession>A0A7G1KPB9</accession>
<evidence type="ECO:0000259" key="5">
    <source>
        <dbReference type="Pfam" id="PF01494"/>
    </source>
</evidence>
<gene>
    <name evidence="6" type="ORF">NWFMUON74_49170</name>
</gene>
<evidence type="ECO:0000256" key="1">
    <source>
        <dbReference type="ARBA" id="ARBA00022630"/>
    </source>
</evidence>
<organism evidence="6 7">
    <name type="scientific">Nocardia wallacei</name>
    <dbReference type="NCBI Taxonomy" id="480035"/>
    <lineage>
        <taxon>Bacteria</taxon>
        <taxon>Bacillati</taxon>
        <taxon>Actinomycetota</taxon>
        <taxon>Actinomycetes</taxon>
        <taxon>Mycobacteriales</taxon>
        <taxon>Nocardiaceae</taxon>
        <taxon>Nocardia</taxon>
    </lineage>
</organism>
<dbReference type="PANTHER" id="PTHR47178">
    <property type="entry name" value="MONOOXYGENASE, FAD-BINDING"/>
    <property type="match status" value="1"/>
</dbReference>
<dbReference type="RefSeq" id="WP_187684081.1">
    <property type="nucleotide sequence ID" value="NZ_AP023396.1"/>
</dbReference>
<evidence type="ECO:0000256" key="2">
    <source>
        <dbReference type="ARBA" id="ARBA00022827"/>
    </source>
</evidence>
<evidence type="ECO:0000313" key="6">
    <source>
        <dbReference type="EMBL" id="BCK57145.1"/>
    </source>
</evidence>
<dbReference type="SUPFAM" id="SSF51905">
    <property type="entry name" value="FAD/NAD(P)-binding domain"/>
    <property type="match status" value="1"/>
</dbReference>
<keyword evidence="4 6" id="KW-0503">Monooxygenase</keyword>
<protein>
    <submittedName>
        <fullName evidence="6">Monooxygenase</fullName>
    </submittedName>
</protein>
<dbReference type="Gene3D" id="3.50.50.60">
    <property type="entry name" value="FAD/NAD(P)-binding domain"/>
    <property type="match status" value="1"/>
</dbReference>
<keyword evidence="3" id="KW-0560">Oxidoreductase</keyword>
<dbReference type="GeneID" id="80349361"/>
<dbReference type="PANTHER" id="PTHR47178:SF5">
    <property type="entry name" value="FAD-BINDING DOMAIN-CONTAINING PROTEIN"/>
    <property type="match status" value="1"/>
</dbReference>
<dbReference type="GO" id="GO:0071949">
    <property type="term" value="F:FAD binding"/>
    <property type="evidence" value="ECO:0007669"/>
    <property type="project" value="InterPro"/>
</dbReference>